<proteinExistence type="predicted"/>
<keyword evidence="3" id="KW-1185">Reference proteome</keyword>
<protein>
    <submittedName>
        <fullName evidence="2">Helix-turn-helix transcriptional regulator</fullName>
    </submittedName>
</protein>
<evidence type="ECO:0000313" key="3">
    <source>
        <dbReference type="Proteomes" id="UP001250214"/>
    </source>
</evidence>
<evidence type="ECO:0000259" key="1">
    <source>
        <dbReference type="PROSITE" id="PS50943"/>
    </source>
</evidence>
<evidence type="ECO:0000313" key="2">
    <source>
        <dbReference type="EMBL" id="MDS1270905.1"/>
    </source>
</evidence>
<dbReference type="CDD" id="cd00093">
    <property type="entry name" value="HTH_XRE"/>
    <property type="match status" value="1"/>
</dbReference>
<reference evidence="3" key="1">
    <citation type="submission" date="2023-07" db="EMBL/GenBank/DDBJ databases">
        <title>Novel species in the genus Lipingzhangella isolated from Sambhar Salt Lake.</title>
        <authorList>
            <person name="Jiya N."/>
            <person name="Kajale S."/>
            <person name="Sharma A."/>
        </authorList>
    </citation>
    <scope>NUCLEOTIDE SEQUENCE [LARGE SCALE GENOMIC DNA]</scope>
    <source>
        <strain evidence="3">LS1_29</strain>
    </source>
</reference>
<dbReference type="Gene3D" id="1.10.260.40">
    <property type="entry name" value="lambda repressor-like DNA-binding domains"/>
    <property type="match status" value="1"/>
</dbReference>
<sequence>MVDAPRQAFSIADALDRLFRRVRPRDDAEYSYAAVAEAIRTEQGVPISHTYIWQLRTGRRNNPTIQHLTALATFFGVPVAYFLDEEEHKRVEGQLELLVALRNADVAQMALRAAHLSSDSREAMASMIRKVWELEHPQEADANHQEQGGES</sequence>
<accession>A0ABU2H7V9</accession>
<dbReference type="RefSeq" id="WP_310912962.1">
    <property type="nucleotide sequence ID" value="NZ_JAVLVT010000005.1"/>
</dbReference>
<dbReference type="SUPFAM" id="SSF47413">
    <property type="entry name" value="lambda repressor-like DNA-binding domains"/>
    <property type="match status" value="1"/>
</dbReference>
<feature type="domain" description="HTH cro/C1-type" evidence="1">
    <location>
        <begin position="47"/>
        <end position="82"/>
    </location>
</feature>
<dbReference type="PROSITE" id="PS50943">
    <property type="entry name" value="HTH_CROC1"/>
    <property type="match status" value="1"/>
</dbReference>
<organism evidence="2 3">
    <name type="scientific">Lipingzhangella rawalii</name>
    <dbReference type="NCBI Taxonomy" id="2055835"/>
    <lineage>
        <taxon>Bacteria</taxon>
        <taxon>Bacillati</taxon>
        <taxon>Actinomycetota</taxon>
        <taxon>Actinomycetes</taxon>
        <taxon>Streptosporangiales</taxon>
        <taxon>Nocardiopsidaceae</taxon>
        <taxon>Lipingzhangella</taxon>
    </lineage>
</organism>
<comment type="caution">
    <text evidence="2">The sequence shown here is derived from an EMBL/GenBank/DDBJ whole genome shotgun (WGS) entry which is preliminary data.</text>
</comment>
<gene>
    <name evidence="2" type="ORF">RIF23_11405</name>
</gene>
<dbReference type="InterPro" id="IPR001387">
    <property type="entry name" value="Cro/C1-type_HTH"/>
</dbReference>
<dbReference type="InterPro" id="IPR010982">
    <property type="entry name" value="Lambda_DNA-bd_dom_sf"/>
</dbReference>
<dbReference type="Proteomes" id="UP001250214">
    <property type="component" value="Unassembled WGS sequence"/>
</dbReference>
<name>A0ABU2H7V9_9ACTN</name>
<dbReference type="EMBL" id="JAVLVT010000005">
    <property type="protein sequence ID" value="MDS1270905.1"/>
    <property type="molecule type" value="Genomic_DNA"/>
</dbReference>